<evidence type="ECO:0000256" key="2">
    <source>
        <dbReference type="ARBA" id="ARBA00005179"/>
    </source>
</evidence>
<evidence type="ECO:0000256" key="7">
    <source>
        <dbReference type="ARBA" id="ARBA00023004"/>
    </source>
</evidence>
<dbReference type="PANTHER" id="PTHR46206:SF2">
    <property type="entry name" value="CYTOCHROME P450 MONOOXYGENASE AUSG-RELATED"/>
    <property type="match status" value="1"/>
</dbReference>
<evidence type="ECO:0000256" key="5">
    <source>
        <dbReference type="ARBA" id="ARBA00022723"/>
    </source>
</evidence>
<evidence type="ECO:0000256" key="4">
    <source>
        <dbReference type="ARBA" id="ARBA00022617"/>
    </source>
</evidence>
<organism evidence="13 14">
    <name type="scientific">Epichloe festucae (strain Fl1)</name>
    <dbReference type="NCBI Taxonomy" id="877507"/>
    <lineage>
        <taxon>Eukaryota</taxon>
        <taxon>Fungi</taxon>
        <taxon>Dikarya</taxon>
        <taxon>Ascomycota</taxon>
        <taxon>Pezizomycotina</taxon>
        <taxon>Sordariomycetes</taxon>
        <taxon>Hypocreomycetidae</taxon>
        <taxon>Hypocreales</taxon>
        <taxon>Clavicipitaceae</taxon>
        <taxon>Epichloe</taxon>
    </lineage>
</organism>
<comment type="pathway">
    <text evidence="2">Secondary metabolite biosynthesis.</text>
</comment>
<dbReference type="InterPro" id="IPR002403">
    <property type="entry name" value="Cyt_P450_E_grp-IV"/>
</dbReference>
<evidence type="ECO:0000256" key="8">
    <source>
        <dbReference type="ARBA" id="ARBA00023033"/>
    </source>
</evidence>
<dbReference type="Gene3D" id="1.10.630.10">
    <property type="entry name" value="Cytochrome P450"/>
    <property type="match status" value="1"/>
</dbReference>
<accession>A0A7S9KMG5</accession>
<evidence type="ECO:0000256" key="11">
    <source>
        <dbReference type="RuleBase" id="RU000461"/>
    </source>
</evidence>
<keyword evidence="12" id="KW-1133">Transmembrane helix</keyword>
<dbReference type="GO" id="GO:0016705">
    <property type="term" value="F:oxidoreductase activity, acting on paired donors, with incorporation or reduction of molecular oxygen"/>
    <property type="evidence" value="ECO:0007669"/>
    <property type="project" value="InterPro"/>
</dbReference>
<dbReference type="InterPro" id="IPR036396">
    <property type="entry name" value="Cyt_P450_sf"/>
</dbReference>
<feature type="binding site" description="axial binding residue" evidence="10">
    <location>
        <position position="462"/>
    </location>
    <ligand>
        <name>heme</name>
        <dbReference type="ChEBI" id="CHEBI:30413"/>
    </ligand>
    <ligandPart>
        <name>Fe</name>
        <dbReference type="ChEBI" id="CHEBI:18248"/>
    </ligandPart>
</feature>
<reference evidence="13 14" key="1">
    <citation type="journal article" date="2018" name="PLoS Genet.">
        <title>Repeat elements organise 3D genome structure and mediate transcription in the filamentous fungus Epichloe festucae.</title>
        <authorList>
            <person name="Winter D.J."/>
            <person name="Ganley A.R.D."/>
            <person name="Young C.A."/>
            <person name="Liachko I."/>
            <person name="Schardl C.L."/>
            <person name="Dupont P.Y."/>
            <person name="Berry D."/>
            <person name="Ram A."/>
            <person name="Scott B."/>
            <person name="Cox M.P."/>
        </authorList>
    </citation>
    <scope>NUCLEOTIDE SEQUENCE [LARGE SCALE GENOMIC DNA]</scope>
    <source>
        <strain evidence="13 14">Fl1</strain>
    </source>
</reference>
<dbReference type="GO" id="GO:0020037">
    <property type="term" value="F:heme binding"/>
    <property type="evidence" value="ECO:0007669"/>
    <property type="project" value="InterPro"/>
</dbReference>
<dbReference type="InterPro" id="IPR017972">
    <property type="entry name" value="Cyt_P450_CS"/>
</dbReference>
<evidence type="ECO:0000256" key="6">
    <source>
        <dbReference type="ARBA" id="ARBA00023002"/>
    </source>
</evidence>
<keyword evidence="4 10" id="KW-0349">Heme</keyword>
<evidence type="ECO:0000256" key="9">
    <source>
        <dbReference type="ARBA" id="ARBA00023180"/>
    </source>
</evidence>
<dbReference type="Pfam" id="PF00067">
    <property type="entry name" value="p450"/>
    <property type="match status" value="1"/>
</dbReference>
<name>A0A7S9KMG5_EPIFF</name>
<sequence length="523" mass="59224">MDMYSSTNTTSAWANMDFTDFQKRTYYTSSLLLLIVSIVAFRILTRPKTNAPIVDPPKFFDVTATRQRLEAVKGARSLLQRAYKAFPGKSFRIMAEYAELIVLPAKFANDIRNDDRFDFTGFIRQVTFPSDVIGMEPFRSNDGLVKVVVQQYLTKHLNKVTQPLNEETAFAISDVLTEAEGNPTPDWHTLNLKDALLRLVARVSSRVFLGEELCRNEKWLTVTREYTLAAFGSAEKMRVYPTPIRGLISRFHPGCRRAASLIKDARACMAPILERRRREKASGNYVPYNDAIEWFEMAANGQQYDPVLMQLSLSAAAIHTSTDLLTQTIGDLAQNQDFIDPLRKEIIQCLSDGGWKKTTLYQMKLLDSCVKESQRMKPVALLSMHRLVGAPVTLSDGTFIPKGSLTAVSSDRMWDPSVYENPLQWDGARSFNKRKQEGHENAAQLVTTGPDHLGFGHGQHACPGRFFAANEIKMTLAHLLIKYDVRLHDKNPQVCYYGFTMSTDPLLKVDVRRRREEVDLGSF</sequence>
<comment type="similarity">
    <text evidence="3 11">Belongs to the cytochrome P450 family.</text>
</comment>
<dbReference type="GO" id="GO:0005506">
    <property type="term" value="F:iron ion binding"/>
    <property type="evidence" value="ECO:0007669"/>
    <property type="project" value="InterPro"/>
</dbReference>
<dbReference type="AlphaFoldDB" id="A0A7S9KMG5"/>
<comment type="cofactor">
    <cofactor evidence="1 10">
        <name>heme</name>
        <dbReference type="ChEBI" id="CHEBI:30413"/>
    </cofactor>
</comment>
<dbReference type="PANTHER" id="PTHR46206">
    <property type="entry name" value="CYTOCHROME P450"/>
    <property type="match status" value="1"/>
</dbReference>
<dbReference type="InterPro" id="IPR001128">
    <property type="entry name" value="Cyt_P450"/>
</dbReference>
<keyword evidence="9" id="KW-0325">Glycoprotein</keyword>
<keyword evidence="14" id="KW-1185">Reference proteome</keyword>
<evidence type="ECO:0000256" key="12">
    <source>
        <dbReference type="SAM" id="Phobius"/>
    </source>
</evidence>
<keyword evidence="5 10" id="KW-0479">Metal-binding</keyword>
<evidence type="ECO:0000256" key="3">
    <source>
        <dbReference type="ARBA" id="ARBA00010617"/>
    </source>
</evidence>
<dbReference type="Proteomes" id="UP000594364">
    <property type="component" value="Chromosome 1"/>
</dbReference>
<keyword evidence="12" id="KW-0472">Membrane</keyword>
<keyword evidence="8 11" id="KW-0503">Monooxygenase</keyword>
<dbReference type="OrthoDB" id="1844152at2759"/>
<feature type="transmembrane region" description="Helical" evidence="12">
    <location>
        <begin position="26"/>
        <end position="44"/>
    </location>
</feature>
<dbReference type="CDD" id="cd11041">
    <property type="entry name" value="CYP503A1-like"/>
    <property type="match status" value="1"/>
</dbReference>
<dbReference type="PRINTS" id="PR00465">
    <property type="entry name" value="EP450IV"/>
</dbReference>
<dbReference type="SUPFAM" id="SSF48264">
    <property type="entry name" value="Cytochrome P450"/>
    <property type="match status" value="1"/>
</dbReference>
<protein>
    <submittedName>
        <fullName evidence="13">Uncharacterized protein</fullName>
    </submittedName>
</protein>
<evidence type="ECO:0000313" key="13">
    <source>
        <dbReference type="EMBL" id="QPG95029.1"/>
    </source>
</evidence>
<dbReference type="PROSITE" id="PS00086">
    <property type="entry name" value="CYTOCHROME_P450"/>
    <property type="match status" value="1"/>
</dbReference>
<evidence type="ECO:0000256" key="10">
    <source>
        <dbReference type="PIRSR" id="PIRSR602403-1"/>
    </source>
</evidence>
<keyword evidence="12" id="KW-0812">Transmembrane</keyword>
<dbReference type="EMBL" id="CP031385">
    <property type="protein sequence ID" value="QPG95029.1"/>
    <property type="molecule type" value="Genomic_DNA"/>
</dbReference>
<keyword evidence="6 11" id="KW-0560">Oxidoreductase</keyword>
<gene>
    <name evidence="13" type="ORF">C2857_007521</name>
</gene>
<evidence type="ECO:0000256" key="1">
    <source>
        <dbReference type="ARBA" id="ARBA00001971"/>
    </source>
</evidence>
<dbReference type="GO" id="GO:0004497">
    <property type="term" value="F:monooxygenase activity"/>
    <property type="evidence" value="ECO:0007669"/>
    <property type="project" value="UniProtKB-KW"/>
</dbReference>
<evidence type="ECO:0000313" key="14">
    <source>
        <dbReference type="Proteomes" id="UP000594364"/>
    </source>
</evidence>
<keyword evidence="7 10" id="KW-0408">Iron</keyword>
<proteinExistence type="inferred from homology"/>